<name>A0ABY9JXQ1_9BACI</name>
<protein>
    <recommendedName>
        <fullName evidence="4">Glycogen biosynthesis protein GlgD</fullName>
    </recommendedName>
</protein>
<evidence type="ECO:0000313" key="2">
    <source>
        <dbReference type="EMBL" id="WLR43113.1"/>
    </source>
</evidence>
<sequence>MKRKVQYNQAQKNNTTPKESKSDTEFSSTYDQENPMKGANRNSKAGSQGEHIND</sequence>
<feature type="compositionally biased region" description="Polar residues" evidence="1">
    <location>
        <begin position="1"/>
        <end position="17"/>
    </location>
</feature>
<dbReference type="RefSeq" id="WP_226538936.1">
    <property type="nucleotide sequence ID" value="NZ_CP129013.1"/>
</dbReference>
<feature type="region of interest" description="Disordered" evidence="1">
    <location>
        <begin position="1"/>
        <end position="54"/>
    </location>
</feature>
<evidence type="ECO:0000313" key="3">
    <source>
        <dbReference type="Proteomes" id="UP001197974"/>
    </source>
</evidence>
<dbReference type="EMBL" id="CP129013">
    <property type="protein sequence ID" value="WLR43113.1"/>
    <property type="molecule type" value="Genomic_DNA"/>
</dbReference>
<accession>A0ABY9JXQ1</accession>
<evidence type="ECO:0008006" key="4">
    <source>
        <dbReference type="Google" id="ProtNLM"/>
    </source>
</evidence>
<evidence type="ECO:0000256" key="1">
    <source>
        <dbReference type="SAM" id="MobiDB-lite"/>
    </source>
</evidence>
<reference evidence="2 3" key="1">
    <citation type="submission" date="2023-06" db="EMBL/GenBank/DDBJ databases">
        <title>Five Gram-positive bacteria isolated from mangrove sediments in Shenzhen, Guangdong, China.</title>
        <authorList>
            <person name="Yu S."/>
            <person name="Zheng W."/>
            <person name="Huang Y."/>
        </authorList>
    </citation>
    <scope>NUCLEOTIDE SEQUENCE [LARGE SCALE GENOMIC DNA]</scope>
    <source>
        <strain evidence="2 3">SaN35-3</strain>
    </source>
</reference>
<organism evidence="2 3">
    <name type="scientific">Bacillus carboniphilus</name>
    <dbReference type="NCBI Taxonomy" id="86663"/>
    <lineage>
        <taxon>Bacteria</taxon>
        <taxon>Bacillati</taxon>
        <taxon>Bacillota</taxon>
        <taxon>Bacilli</taxon>
        <taxon>Bacillales</taxon>
        <taxon>Bacillaceae</taxon>
        <taxon>Bacillus</taxon>
    </lineage>
</organism>
<gene>
    <name evidence="2" type="ORF">LC087_02585</name>
</gene>
<proteinExistence type="predicted"/>
<dbReference type="Proteomes" id="UP001197974">
    <property type="component" value="Chromosome"/>
</dbReference>
<keyword evidence="3" id="KW-1185">Reference proteome</keyword>